<feature type="domain" description="Acetyl xylan esterase" evidence="1">
    <location>
        <begin position="428"/>
        <end position="574"/>
    </location>
</feature>
<evidence type="ECO:0000259" key="1">
    <source>
        <dbReference type="Pfam" id="PF05448"/>
    </source>
</evidence>
<sequence length="770" mass="86723">MPCGLRFPHCCATIEPTFPHDAPPERRSAMKRWSVCRVLLPLIILSGSSPLFLQAEPIPRELQRWLTPQNWQRDTDGPILKLGRPGTFDDTHIFAPCVSLEQGTYSLWYCGSSGAVQDRMFVLGRADSNDGIHFNKNRQNPVFSFGDGEHSVLTPTLLRSANGQTLHENGRLRMWFSATDFHDETALHQLYEADSLNGSDWSEAGSDNLKHVYAPTILKTGRTYQMWFTDVSQDPWCIRHASSLDGSKWRVSPDPVLELDQNWESGRLFYPTVLRLGDAYLMWYGSYWTERENTTALGFAVSIDGLNWYKHPQNPVLRPDPERPWESHYVTSQSVMQLPDGRFRIWYASRKQPPFLNKYFAINTAHWAGPAQAETKPPARPAKVAFPEWQAESQAELKAMLGIPEQKVALESEKRGELERDGLVIEKWVFTSEPGSKIPAVVYRPKQLKAPAPAIVLTYGHGGSKSQWQYNYAAQAYAKAGLVCLAMDPIGEEERHIQGRLGTRAHDPKSVHERAWNAGRPIMGKLVFDTMRGIDFLQERKDVDPSRIGVAGNSLGGAVASWMAALEPRIKMAIVSGWAYDNVTLRSKYCTKVPNQRMRERFTWPEFLSLAAPNCAVLVMNGDADWIIDSDNDGTAWRGTRAVVEQAGRVYADQGAEGKVKAWFEAGGGHRPYMAHPDALRWIQQQLGTPALTTEQIKTMPTVNSGRWCDAQQIKLERLYGTDLHQRGATLADFGLTLTDRSQLACLKPEERGTPAFTLEGWLSQIERNE</sequence>
<dbReference type="Proteomes" id="UP000427281">
    <property type="component" value="Chromosome"/>
</dbReference>
<dbReference type="Gene3D" id="3.40.50.1820">
    <property type="entry name" value="alpha/beta hydrolase"/>
    <property type="match status" value="1"/>
</dbReference>
<accession>A0A6I6A824</accession>
<dbReference type="PANTHER" id="PTHR22946">
    <property type="entry name" value="DIENELACTONE HYDROLASE DOMAIN-CONTAINING PROTEIN-RELATED"/>
    <property type="match status" value="1"/>
</dbReference>
<proteinExistence type="predicted"/>
<dbReference type="EMBL" id="CP043930">
    <property type="protein sequence ID" value="QGQ22303.1"/>
    <property type="molecule type" value="Genomic_DNA"/>
</dbReference>
<evidence type="ECO:0000313" key="2">
    <source>
        <dbReference type="EMBL" id="QGQ22303.1"/>
    </source>
</evidence>
<keyword evidence="3" id="KW-1185">Reference proteome</keyword>
<name>A0A6I6A824_9PLAN</name>
<gene>
    <name evidence="2" type="ORF">F1728_06275</name>
</gene>
<protein>
    <recommendedName>
        <fullName evidence="1">Acetyl xylan esterase domain-containing protein</fullName>
    </recommendedName>
</protein>
<evidence type="ECO:0000313" key="3">
    <source>
        <dbReference type="Proteomes" id="UP000427281"/>
    </source>
</evidence>
<dbReference type="InterPro" id="IPR050261">
    <property type="entry name" value="FrsA_esterase"/>
</dbReference>
<reference evidence="2 3" key="1">
    <citation type="submission" date="2019-09" db="EMBL/GenBank/DDBJ databases">
        <title>Gimesia benthica sp. nov., a novel bacterium isolated from deep-sea water of the Northwest Indian Ocean.</title>
        <authorList>
            <person name="Dai X."/>
        </authorList>
    </citation>
    <scope>NUCLEOTIDE SEQUENCE [LARGE SCALE GENOMIC DNA]</scope>
    <source>
        <strain evidence="2 3">E7</strain>
    </source>
</reference>
<dbReference type="Pfam" id="PF05448">
    <property type="entry name" value="AXE1"/>
    <property type="match status" value="1"/>
</dbReference>
<dbReference type="SUPFAM" id="SSF75005">
    <property type="entry name" value="Arabinanase/levansucrase/invertase"/>
    <property type="match status" value="2"/>
</dbReference>
<dbReference type="KEGG" id="gim:F1728_06275"/>
<dbReference type="Gene3D" id="2.115.10.20">
    <property type="entry name" value="Glycosyl hydrolase domain, family 43"/>
    <property type="match status" value="2"/>
</dbReference>
<dbReference type="InterPro" id="IPR023296">
    <property type="entry name" value="Glyco_hydro_beta-prop_sf"/>
</dbReference>
<organism evidence="2 3">
    <name type="scientific">Gimesia benthica</name>
    <dbReference type="NCBI Taxonomy" id="2608982"/>
    <lineage>
        <taxon>Bacteria</taxon>
        <taxon>Pseudomonadati</taxon>
        <taxon>Planctomycetota</taxon>
        <taxon>Planctomycetia</taxon>
        <taxon>Planctomycetales</taxon>
        <taxon>Planctomycetaceae</taxon>
        <taxon>Gimesia</taxon>
    </lineage>
</organism>
<dbReference type="SUPFAM" id="SSF53474">
    <property type="entry name" value="alpha/beta-Hydrolases"/>
    <property type="match status" value="1"/>
</dbReference>
<dbReference type="InterPro" id="IPR029058">
    <property type="entry name" value="AB_hydrolase_fold"/>
</dbReference>
<dbReference type="AlphaFoldDB" id="A0A6I6A824"/>
<dbReference type="InterPro" id="IPR008391">
    <property type="entry name" value="AXE1_dom"/>
</dbReference>